<feature type="region of interest" description="Disordered" evidence="1">
    <location>
        <begin position="95"/>
        <end position="298"/>
    </location>
</feature>
<comment type="caution">
    <text evidence="2">The sequence shown here is derived from an EMBL/GenBank/DDBJ whole genome shotgun (WGS) entry which is preliminary data.</text>
</comment>
<feature type="compositionally biased region" description="Basic and acidic residues" evidence="1">
    <location>
        <begin position="1"/>
        <end position="19"/>
    </location>
</feature>
<feature type="compositionally biased region" description="Basic and acidic residues" evidence="1">
    <location>
        <begin position="163"/>
        <end position="180"/>
    </location>
</feature>
<feature type="compositionally biased region" description="Basic and acidic residues" evidence="1">
    <location>
        <begin position="368"/>
        <end position="383"/>
    </location>
</feature>
<keyword evidence="3" id="KW-1185">Reference proteome</keyword>
<feature type="compositionally biased region" description="Basic and acidic residues" evidence="1">
    <location>
        <begin position="240"/>
        <end position="250"/>
    </location>
</feature>
<evidence type="ECO:0000256" key="1">
    <source>
        <dbReference type="SAM" id="MobiDB-lite"/>
    </source>
</evidence>
<feature type="compositionally biased region" description="Polar residues" evidence="1">
    <location>
        <begin position="189"/>
        <end position="199"/>
    </location>
</feature>
<sequence>IQDFVDAPRFEPAKQEQGRARHPIGQSYTKEPYVEDRVLTPSRFRHPILGISNSGSPQREFGTQTLELSELQNILNSLPEDIQIEYKLKVEDALREKEDRARNQPSRKVHVKAADDVDKRRGGKPPPAVAPGRRAVREKPEQPPGPKQKPAWNQKQRKTAVKNSERDPFYQQKKEQSDARRAKREKQLQYLQELNSENIPTEHATRSKSRHEHCSPRRDGEPDAVGENRGRKVANARKQPGRDDSHDHPRSHSPNVLSLMADGNERPGRGGAAKRGARSKSPPPRYLLSTGRSSPAIPAVRHRAMADQNADKDPYLHVNQHLRDSQSNTKYGDAAFLPNADGEFVPFMRTTEILDPAKADEPMAVSRENSRMERARKAYRETHNPAGAGRKIEIYQDREREAALKSSQNNPLMNPGLVTDHPTARQDMILQQ</sequence>
<dbReference type="EMBL" id="RQTK01000527">
    <property type="protein sequence ID" value="RUS78172.1"/>
    <property type="molecule type" value="Genomic_DNA"/>
</dbReference>
<feature type="compositionally biased region" description="Basic and acidic residues" evidence="1">
    <location>
        <begin position="390"/>
        <end position="403"/>
    </location>
</feature>
<protein>
    <submittedName>
        <fullName evidence="2">Uncharacterized protein</fullName>
    </submittedName>
</protein>
<reference evidence="2 3" key="1">
    <citation type="submission" date="2019-01" db="EMBL/GenBank/DDBJ databases">
        <title>A draft genome assembly of the solar-powered sea slug Elysia chlorotica.</title>
        <authorList>
            <person name="Cai H."/>
            <person name="Li Q."/>
            <person name="Fang X."/>
            <person name="Li J."/>
            <person name="Curtis N.E."/>
            <person name="Altenburger A."/>
            <person name="Shibata T."/>
            <person name="Feng M."/>
            <person name="Maeda T."/>
            <person name="Schwartz J.A."/>
            <person name="Shigenobu S."/>
            <person name="Lundholm N."/>
            <person name="Nishiyama T."/>
            <person name="Yang H."/>
            <person name="Hasebe M."/>
            <person name="Li S."/>
            <person name="Pierce S.K."/>
            <person name="Wang J."/>
        </authorList>
    </citation>
    <scope>NUCLEOTIDE SEQUENCE [LARGE SCALE GENOMIC DNA]</scope>
    <source>
        <strain evidence="2">EC2010</strain>
        <tissue evidence="2">Whole organism of an adult</tissue>
    </source>
</reference>
<dbReference type="OrthoDB" id="10042846at2759"/>
<accession>A0A3S0ZYB5</accession>
<feature type="non-terminal residue" evidence="2">
    <location>
        <position position="432"/>
    </location>
</feature>
<dbReference type="AlphaFoldDB" id="A0A3S0ZYB5"/>
<dbReference type="STRING" id="188477.A0A3S0ZYB5"/>
<proteinExistence type="predicted"/>
<evidence type="ECO:0000313" key="3">
    <source>
        <dbReference type="Proteomes" id="UP000271974"/>
    </source>
</evidence>
<feature type="region of interest" description="Disordered" evidence="1">
    <location>
        <begin position="364"/>
        <end position="432"/>
    </location>
</feature>
<dbReference type="Proteomes" id="UP000271974">
    <property type="component" value="Unassembled WGS sequence"/>
</dbReference>
<feature type="compositionally biased region" description="Basic and acidic residues" evidence="1">
    <location>
        <begin position="212"/>
        <end position="230"/>
    </location>
</feature>
<feature type="region of interest" description="Disordered" evidence="1">
    <location>
        <begin position="1"/>
        <end position="33"/>
    </location>
</feature>
<feature type="non-terminal residue" evidence="2">
    <location>
        <position position="1"/>
    </location>
</feature>
<gene>
    <name evidence="2" type="ORF">EGW08_014060</name>
</gene>
<name>A0A3S0ZYB5_ELYCH</name>
<organism evidence="2 3">
    <name type="scientific">Elysia chlorotica</name>
    <name type="common">Eastern emerald elysia</name>
    <name type="synonym">Sea slug</name>
    <dbReference type="NCBI Taxonomy" id="188477"/>
    <lineage>
        <taxon>Eukaryota</taxon>
        <taxon>Metazoa</taxon>
        <taxon>Spiralia</taxon>
        <taxon>Lophotrochozoa</taxon>
        <taxon>Mollusca</taxon>
        <taxon>Gastropoda</taxon>
        <taxon>Heterobranchia</taxon>
        <taxon>Euthyneura</taxon>
        <taxon>Panpulmonata</taxon>
        <taxon>Sacoglossa</taxon>
        <taxon>Placobranchoidea</taxon>
        <taxon>Plakobranchidae</taxon>
        <taxon>Elysia</taxon>
    </lineage>
</organism>
<evidence type="ECO:0000313" key="2">
    <source>
        <dbReference type="EMBL" id="RUS78172.1"/>
    </source>
</evidence>